<sequence length="187" mass="21453">MRSSAPPVHSSKTLKVTVTYLNLSTLVEPAPTIPSQISNLTLLRTKNPTVSFYRYLYYQVGEPWLWYERRGMSDSDLHAIITNDAVAIHVLYIEGTPAGYVELDNRVPGEVEIAYFGLLPEYIGCKLGPWFLYWAVREAQSQSPDRIWVNTCTLDHPAALALYQRTGFVIYERQTLTIWDPRTQPNW</sequence>
<organism evidence="2">
    <name type="scientific">hydrothermal vent metagenome</name>
    <dbReference type="NCBI Taxonomy" id="652676"/>
    <lineage>
        <taxon>unclassified sequences</taxon>
        <taxon>metagenomes</taxon>
        <taxon>ecological metagenomes</taxon>
    </lineage>
</organism>
<dbReference type="PROSITE" id="PS51186">
    <property type="entry name" value="GNAT"/>
    <property type="match status" value="1"/>
</dbReference>
<name>A0A170PSB8_9ZZZZ</name>
<dbReference type="EMBL" id="CZRL01000106">
    <property type="protein sequence ID" value="CUS54862.1"/>
    <property type="molecule type" value="Genomic_DNA"/>
</dbReference>
<evidence type="ECO:0000313" key="2">
    <source>
        <dbReference type="EMBL" id="CUS54862.1"/>
    </source>
</evidence>
<accession>A0A170PSB8</accession>
<dbReference type="GO" id="GO:0016747">
    <property type="term" value="F:acyltransferase activity, transferring groups other than amino-acyl groups"/>
    <property type="evidence" value="ECO:0007669"/>
    <property type="project" value="InterPro"/>
</dbReference>
<feature type="domain" description="N-acetyltransferase" evidence="1">
    <location>
        <begin position="41"/>
        <end position="185"/>
    </location>
</feature>
<dbReference type="AlphaFoldDB" id="A0A170PSB8"/>
<dbReference type="Pfam" id="PF00583">
    <property type="entry name" value="Acetyltransf_1"/>
    <property type="match status" value="1"/>
</dbReference>
<dbReference type="SUPFAM" id="SSF55729">
    <property type="entry name" value="Acyl-CoA N-acyltransferases (Nat)"/>
    <property type="match status" value="1"/>
</dbReference>
<keyword evidence="2" id="KW-0808">Transferase</keyword>
<protein>
    <submittedName>
        <fullName evidence="2">Histone acetyltransferase HPA2 and related acetyltransferases</fullName>
    </submittedName>
</protein>
<dbReference type="InterPro" id="IPR000182">
    <property type="entry name" value="GNAT_dom"/>
</dbReference>
<gene>
    <name evidence="2" type="ORF">MGWOODY_XGa1852</name>
</gene>
<proteinExistence type="predicted"/>
<dbReference type="Gene3D" id="3.40.630.30">
    <property type="match status" value="1"/>
</dbReference>
<reference evidence="2" key="1">
    <citation type="submission" date="2015-10" db="EMBL/GenBank/DDBJ databases">
        <authorList>
            <person name="Gilbert D.G."/>
        </authorList>
    </citation>
    <scope>NUCLEOTIDE SEQUENCE</scope>
</reference>
<dbReference type="InterPro" id="IPR016181">
    <property type="entry name" value="Acyl_CoA_acyltransferase"/>
</dbReference>
<evidence type="ECO:0000259" key="1">
    <source>
        <dbReference type="PROSITE" id="PS51186"/>
    </source>
</evidence>